<dbReference type="PANTHER" id="PTHR46197">
    <property type="entry name" value="PROTEIN ABHD14B-LIKE"/>
    <property type="match status" value="1"/>
</dbReference>
<dbReference type="PANTHER" id="PTHR46197:SF2">
    <property type="entry name" value="PROTEIN-LYSINE DEACYLASE ABHD14B-RELATED"/>
    <property type="match status" value="1"/>
</dbReference>
<accession>A0A673GX30</accession>
<dbReference type="AlphaFoldDB" id="A0A673GX30"/>
<keyword evidence="5" id="KW-0808">Transferase</keyword>
<evidence type="ECO:0000256" key="12">
    <source>
        <dbReference type="ARBA" id="ARBA00045947"/>
    </source>
</evidence>
<keyword evidence="4" id="KW-0597">Phosphoprotein</keyword>
<gene>
    <name evidence="15" type="primary">LOC107707266</name>
</gene>
<dbReference type="InterPro" id="IPR029058">
    <property type="entry name" value="AB_hydrolase_fold"/>
</dbReference>
<evidence type="ECO:0000259" key="14">
    <source>
        <dbReference type="Pfam" id="PF00561"/>
    </source>
</evidence>
<dbReference type="InterPro" id="IPR000073">
    <property type="entry name" value="AB_hydrolase_1"/>
</dbReference>
<evidence type="ECO:0000256" key="5">
    <source>
        <dbReference type="ARBA" id="ARBA00022679"/>
    </source>
</evidence>
<protein>
    <recommendedName>
        <fullName evidence="10">Putative protein-lysine deacylase ABHD14B</fullName>
    </recommendedName>
    <alternativeName>
        <fullName evidence="11">Alpha/beta hydrolase domain-containing protein 14B</fullName>
    </alternativeName>
</protein>
<organism evidence="15 16">
    <name type="scientific">Sinocyclocheilus rhinocerous</name>
    <dbReference type="NCBI Taxonomy" id="307959"/>
    <lineage>
        <taxon>Eukaryota</taxon>
        <taxon>Metazoa</taxon>
        <taxon>Chordata</taxon>
        <taxon>Craniata</taxon>
        <taxon>Vertebrata</taxon>
        <taxon>Euteleostomi</taxon>
        <taxon>Actinopterygii</taxon>
        <taxon>Neopterygii</taxon>
        <taxon>Teleostei</taxon>
        <taxon>Ostariophysi</taxon>
        <taxon>Cypriniformes</taxon>
        <taxon>Cyprinidae</taxon>
        <taxon>Cyprininae</taxon>
        <taxon>Sinocyclocheilus</taxon>
    </lineage>
</organism>
<evidence type="ECO:0000256" key="11">
    <source>
        <dbReference type="ARBA" id="ARBA00043029"/>
    </source>
</evidence>
<evidence type="ECO:0000256" key="10">
    <source>
        <dbReference type="ARBA" id="ARBA00041074"/>
    </source>
</evidence>
<comment type="subunit">
    <text evidence="9">May interact with TAF1.</text>
</comment>
<evidence type="ECO:0000256" key="13">
    <source>
        <dbReference type="ARBA" id="ARBA00049262"/>
    </source>
</evidence>
<keyword evidence="7" id="KW-0012">Acyltransferase</keyword>
<evidence type="ECO:0000256" key="9">
    <source>
        <dbReference type="ARBA" id="ARBA00038705"/>
    </source>
</evidence>
<keyword evidence="3" id="KW-0963">Cytoplasm</keyword>
<sequence length="240" mass="26025">MSSVEMSEGSVLVEICGDLPLFYRQALPSSGARLCVLLLHGIRFSSENWLRIGTLKSLAAAGYRAVAIDLPGLGQSKAAPAPAPVGQPAPGVFLRQVCEALQTGPVVIISPSLSGMYSLPFLFQHSEQVKAYIPVAPICTEKFTAEQYSSVQTPALIVYGDQDTQLGEASLSNLKNLPNHKVVLSVQKNGATWTQRRGTEPPTHNPINQRKKNAHHDFRPQLMSIISSTVSIFFLIVNTF</sequence>
<evidence type="ECO:0000256" key="1">
    <source>
        <dbReference type="ARBA" id="ARBA00004123"/>
    </source>
</evidence>
<dbReference type="Gene3D" id="3.40.50.1820">
    <property type="entry name" value="alpha/beta hydrolase"/>
    <property type="match status" value="1"/>
</dbReference>
<reference evidence="15" key="2">
    <citation type="submission" date="2025-09" db="UniProtKB">
        <authorList>
            <consortium name="Ensembl"/>
        </authorList>
    </citation>
    <scope>IDENTIFICATION</scope>
</reference>
<evidence type="ECO:0000256" key="6">
    <source>
        <dbReference type="ARBA" id="ARBA00023242"/>
    </source>
</evidence>
<dbReference type="GO" id="GO:0016746">
    <property type="term" value="F:acyltransferase activity"/>
    <property type="evidence" value="ECO:0007669"/>
    <property type="project" value="UniProtKB-KW"/>
</dbReference>
<comment type="function">
    <text evidence="12">Acts as an atypical protein-lysine deacetylase in vitro. Catalyzes the deacetylation of lysine residues using CoA as substrate, generating acetyl-CoA and the free amine of protein-lysine residues. Additional experiments are however required to confirm the protein-lysine deacetylase activity in vivo. Has hydrolase activity towards various surrogate p-nitrophenyl (pNp) substrates, such as pNp-butyrate, pNp-acetate and pNp-octanoate in vitro, with a strong preference for pNp-acetate. May activate transcription.</text>
</comment>
<dbReference type="FunFam" id="3.40.50.1820:FF:000077">
    <property type="entry name" value="Abhydrolase domain containing 14B"/>
    <property type="match status" value="1"/>
</dbReference>
<evidence type="ECO:0000313" key="15">
    <source>
        <dbReference type="Ensembl" id="ENSSRHP00000017853.1"/>
    </source>
</evidence>
<keyword evidence="16" id="KW-1185">Reference proteome</keyword>
<evidence type="ECO:0000313" key="16">
    <source>
        <dbReference type="Proteomes" id="UP000472270"/>
    </source>
</evidence>
<comment type="subcellular location">
    <subcellularLocation>
        <location evidence="2">Cytoplasm</location>
    </subcellularLocation>
    <subcellularLocation>
        <location evidence="1">Nucleus</location>
    </subcellularLocation>
</comment>
<evidence type="ECO:0000256" key="3">
    <source>
        <dbReference type="ARBA" id="ARBA00022490"/>
    </source>
</evidence>
<feature type="domain" description="AB hydrolase-1" evidence="14">
    <location>
        <begin position="36"/>
        <end position="139"/>
    </location>
</feature>
<dbReference type="GO" id="GO:0045944">
    <property type="term" value="P:positive regulation of transcription by RNA polymerase II"/>
    <property type="evidence" value="ECO:0007669"/>
    <property type="project" value="TreeGrafter"/>
</dbReference>
<dbReference type="SUPFAM" id="SSF53474">
    <property type="entry name" value="alpha/beta-Hydrolases"/>
    <property type="match status" value="1"/>
</dbReference>
<comment type="catalytic activity">
    <reaction evidence="13">
        <text>L-lysyl-[protein] + acetyl-CoA = N(6)-acetyl-L-lysyl-[protein] + CoA + H(+)</text>
        <dbReference type="Rhea" id="RHEA:45948"/>
        <dbReference type="Rhea" id="RHEA-COMP:9752"/>
        <dbReference type="Rhea" id="RHEA-COMP:10731"/>
        <dbReference type="ChEBI" id="CHEBI:15378"/>
        <dbReference type="ChEBI" id="CHEBI:29969"/>
        <dbReference type="ChEBI" id="CHEBI:57287"/>
        <dbReference type="ChEBI" id="CHEBI:57288"/>
        <dbReference type="ChEBI" id="CHEBI:61930"/>
    </reaction>
    <physiologicalReaction direction="right-to-left" evidence="13">
        <dbReference type="Rhea" id="RHEA:45950"/>
    </physiologicalReaction>
</comment>
<dbReference type="Ensembl" id="ENSSRHT00000018420.1">
    <property type="protein sequence ID" value="ENSSRHP00000017853.1"/>
    <property type="gene ID" value="ENSSRHG00000009708.1"/>
</dbReference>
<evidence type="ECO:0000256" key="2">
    <source>
        <dbReference type="ARBA" id="ARBA00004496"/>
    </source>
</evidence>
<dbReference type="Pfam" id="PF00561">
    <property type="entry name" value="Abhydrolase_1"/>
    <property type="match status" value="1"/>
</dbReference>
<reference evidence="15" key="1">
    <citation type="submission" date="2025-08" db="UniProtKB">
        <authorList>
            <consortium name="Ensembl"/>
        </authorList>
    </citation>
    <scope>IDENTIFICATION</scope>
</reference>
<dbReference type="GO" id="GO:0005634">
    <property type="term" value="C:nucleus"/>
    <property type="evidence" value="ECO:0007669"/>
    <property type="project" value="UniProtKB-SubCell"/>
</dbReference>
<name>A0A673GX30_9TELE</name>
<evidence type="ECO:0000256" key="7">
    <source>
        <dbReference type="ARBA" id="ARBA00023315"/>
    </source>
</evidence>
<evidence type="ECO:0000256" key="4">
    <source>
        <dbReference type="ARBA" id="ARBA00022553"/>
    </source>
</evidence>
<dbReference type="GO" id="GO:0005737">
    <property type="term" value="C:cytoplasm"/>
    <property type="evidence" value="ECO:0007669"/>
    <property type="project" value="UniProtKB-SubCell"/>
</dbReference>
<dbReference type="GO" id="GO:0016787">
    <property type="term" value="F:hydrolase activity"/>
    <property type="evidence" value="ECO:0007669"/>
    <property type="project" value="TreeGrafter"/>
</dbReference>
<evidence type="ECO:0000256" key="8">
    <source>
        <dbReference type="ARBA" id="ARBA00037942"/>
    </source>
</evidence>
<dbReference type="Proteomes" id="UP000472270">
    <property type="component" value="Unassembled WGS sequence"/>
</dbReference>
<comment type="similarity">
    <text evidence="8">Belongs to the AB hydrolase superfamily. ABHD14 family.</text>
</comment>
<proteinExistence type="inferred from homology"/>
<keyword evidence="6" id="KW-0539">Nucleus</keyword>